<evidence type="ECO:0000259" key="1">
    <source>
        <dbReference type="Pfam" id="PF25355"/>
    </source>
</evidence>
<dbReference type="EMBL" id="JALGAR010000001">
    <property type="protein sequence ID" value="MCI4656214.1"/>
    <property type="molecule type" value="Genomic_DNA"/>
</dbReference>
<dbReference type="Pfam" id="PF25355">
    <property type="entry name" value="DUF7882"/>
    <property type="match status" value="1"/>
</dbReference>
<protein>
    <submittedName>
        <fullName evidence="2">ATP-dependent DNA ligase</fullName>
    </submittedName>
</protein>
<evidence type="ECO:0000313" key="3">
    <source>
        <dbReference type="Proteomes" id="UP001165341"/>
    </source>
</evidence>
<keyword evidence="3" id="KW-1185">Reference proteome</keyword>
<keyword evidence="2" id="KW-0436">Ligase</keyword>
<sequence>MGYLMYKGMIVDFDDRLLAHLQIVIVQKLRRGESFLLSWPDAGKSGGHSSAWLHPSIPLYFRFSGGHAPSLNERWLHCLSESANSSAGLVVIGEEDSLLAAGPRQASFPHRRTEGYLEHAAPLTQEITARGD</sequence>
<dbReference type="InterPro" id="IPR057204">
    <property type="entry name" value="DUF7882"/>
</dbReference>
<feature type="domain" description="DUF7882" evidence="1">
    <location>
        <begin position="1"/>
        <end position="93"/>
    </location>
</feature>
<comment type="caution">
    <text evidence="2">The sequence shown here is derived from an EMBL/GenBank/DDBJ whole genome shotgun (WGS) entry which is preliminary data.</text>
</comment>
<evidence type="ECO:0000313" key="2">
    <source>
        <dbReference type="EMBL" id="MCI4656214.1"/>
    </source>
</evidence>
<proteinExistence type="predicted"/>
<dbReference type="GO" id="GO:0016874">
    <property type="term" value="F:ligase activity"/>
    <property type="evidence" value="ECO:0007669"/>
    <property type="project" value="UniProtKB-KW"/>
</dbReference>
<gene>
    <name evidence="2" type="ORF">MQH31_00075</name>
</gene>
<dbReference type="AlphaFoldDB" id="A0AA41UFI4"/>
<accession>A0AA41UFI4</accession>
<dbReference type="RefSeq" id="WP_243010485.1">
    <property type="nucleotide sequence ID" value="NZ_JALGAR010000001.1"/>
</dbReference>
<name>A0AA41UFI4_9MICO</name>
<organism evidence="2 3">
    <name type="scientific">Cryobacterium zhongshanensis</name>
    <dbReference type="NCBI Taxonomy" id="2928153"/>
    <lineage>
        <taxon>Bacteria</taxon>
        <taxon>Bacillati</taxon>
        <taxon>Actinomycetota</taxon>
        <taxon>Actinomycetes</taxon>
        <taxon>Micrococcales</taxon>
        <taxon>Microbacteriaceae</taxon>
        <taxon>Cryobacterium</taxon>
    </lineage>
</organism>
<dbReference type="Proteomes" id="UP001165341">
    <property type="component" value="Unassembled WGS sequence"/>
</dbReference>
<reference evidence="2" key="1">
    <citation type="submission" date="2022-03" db="EMBL/GenBank/DDBJ databases">
        <title>Cryobacterium sp. nov. strain ZS14-85, isolated from Antarctic soil.</title>
        <authorList>
            <person name="Li J."/>
            <person name="Niu G."/>
        </authorList>
    </citation>
    <scope>NUCLEOTIDE SEQUENCE</scope>
    <source>
        <strain evidence="2">ZS14-85</strain>
    </source>
</reference>